<evidence type="ECO:0000313" key="1">
    <source>
        <dbReference type="EMBL" id="SOD62833.1"/>
    </source>
</evidence>
<protein>
    <submittedName>
        <fullName evidence="1">Uncharacterized protein</fullName>
    </submittedName>
</protein>
<dbReference type="Proteomes" id="UP000219072">
    <property type="component" value="Unassembled WGS sequence"/>
</dbReference>
<dbReference type="AlphaFoldDB" id="A0A286DW26"/>
<dbReference type="EMBL" id="OCNE01000007">
    <property type="protein sequence ID" value="SOD62833.1"/>
    <property type="molecule type" value="Genomic_DNA"/>
</dbReference>
<proteinExistence type="predicted"/>
<gene>
    <name evidence="1" type="ORF">SAMN06297387_107207</name>
</gene>
<organism evidence="1 2">
    <name type="scientific">Streptomyces zhaozhouensis</name>
    <dbReference type="NCBI Taxonomy" id="1300267"/>
    <lineage>
        <taxon>Bacteria</taxon>
        <taxon>Bacillati</taxon>
        <taxon>Actinomycetota</taxon>
        <taxon>Actinomycetes</taxon>
        <taxon>Kitasatosporales</taxon>
        <taxon>Streptomycetaceae</taxon>
        <taxon>Streptomyces</taxon>
    </lineage>
</organism>
<sequence>MAAFAAREMLPCGRVLVVVPTLDLLSQTVREWRRVGHTGPAVAV</sequence>
<dbReference type="InterPro" id="IPR027417">
    <property type="entry name" value="P-loop_NTPase"/>
</dbReference>
<dbReference type="SUPFAM" id="SSF52540">
    <property type="entry name" value="P-loop containing nucleoside triphosphate hydrolases"/>
    <property type="match status" value="1"/>
</dbReference>
<accession>A0A286DW26</accession>
<name>A0A286DW26_9ACTN</name>
<reference evidence="1 2" key="1">
    <citation type="submission" date="2017-09" db="EMBL/GenBank/DDBJ databases">
        <authorList>
            <person name="Ehlers B."/>
            <person name="Leendertz F.H."/>
        </authorList>
    </citation>
    <scope>NUCLEOTIDE SEQUENCE [LARGE SCALE GENOMIC DNA]</scope>
    <source>
        <strain evidence="1 2">CGMCC 4.7095</strain>
    </source>
</reference>
<evidence type="ECO:0000313" key="2">
    <source>
        <dbReference type="Proteomes" id="UP000219072"/>
    </source>
</evidence>
<keyword evidence="2" id="KW-1185">Reference proteome</keyword>